<protein>
    <submittedName>
        <fullName evidence="3">DUF1254 domain-containing protein</fullName>
    </submittedName>
</protein>
<evidence type="ECO:0000313" key="4">
    <source>
        <dbReference type="Proteomes" id="UP000466794"/>
    </source>
</evidence>
<organism evidence="3 4">
    <name type="scientific">Nocardia terrae</name>
    <dbReference type="NCBI Taxonomy" id="2675851"/>
    <lineage>
        <taxon>Bacteria</taxon>
        <taxon>Bacillati</taxon>
        <taxon>Actinomycetota</taxon>
        <taxon>Actinomycetes</taxon>
        <taxon>Mycobacteriales</taxon>
        <taxon>Nocardiaceae</taxon>
        <taxon>Nocardia</taxon>
    </lineage>
</organism>
<dbReference type="PANTHER" id="PTHR36509:SF2">
    <property type="entry name" value="BLL3101 PROTEIN"/>
    <property type="match status" value="1"/>
</dbReference>
<proteinExistence type="predicted"/>
<dbReference type="InterPro" id="IPR037050">
    <property type="entry name" value="DUF1254_sf"/>
</dbReference>
<accession>A0A7K1V6Y8</accession>
<dbReference type="Pfam" id="PF06742">
    <property type="entry name" value="DUF1214"/>
    <property type="match status" value="1"/>
</dbReference>
<dbReference type="InterPro" id="IPR037049">
    <property type="entry name" value="DUF1214_C_sf"/>
</dbReference>
<dbReference type="EMBL" id="WRPP01000008">
    <property type="protein sequence ID" value="MVU82251.1"/>
    <property type="molecule type" value="Genomic_DNA"/>
</dbReference>
<dbReference type="Pfam" id="PF06863">
    <property type="entry name" value="DUF1254"/>
    <property type="match status" value="1"/>
</dbReference>
<dbReference type="Proteomes" id="UP000466794">
    <property type="component" value="Unassembled WGS sequence"/>
</dbReference>
<gene>
    <name evidence="3" type="ORF">GPX89_34070</name>
</gene>
<evidence type="ECO:0000313" key="3">
    <source>
        <dbReference type="EMBL" id="MVU82251.1"/>
    </source>
</evidence>
<dbReference type="SUPFAM" id="SSF160935">
    <property type="entry name" value="VPA0735-like"/>
    <property type="match status" value="1"/>
</dbReference>
<comment type="caution">
    <text evidence="3">The sequence shown here is derived from an EMBL/GenBank/DDBJ whole genome shotgun (WGS) entry which is preliminary data.</text>
</comment>
<dbReference type="AlphaFoldDB" id="A0A7K1V6Y8"/>
<dbReference type="InterPro" id="IPR010679">
    <property type="entry name" value="DUF1254"/>
</dbReference>
<dbReference type="RefSeq" id="WP_157391822.1">
    <property type="nucleotide sequence ID" value="NZ_WRPP01000008.1"/>
</dbReference>
<dbReference type="InterPro" id="IPR010621">
    <property type="entry name" value="DUF1214"/>
</dbReference>
<keyword evidence="4" id="KW-1185">Reference proteome</keyword>
<feature type="domain" description="DUF1254" evidence="2">
    <location>
        <begin position="80"/>
        <end position="215"/>
    </location>
</feature>
<sequence>MEPTSDQGIPRVNRRMAIGLGAAVMAAVGLAACGRSSDGSTSTGTTPASNDPKDVAADAYVFGYPLVLMDVTRETGGPANHFVHQNPPTPAAKQVVRLNLDTLYSQAWLDLRAEPMVLQVPAMEAGRYWLMQFLDAWTNTAHDPSSADPKIKAGDRNPPYTYLVTGPGWKGSVPAGMTQLAMPTGTTWLIGRIEYKGDNDIQNVRALQQQLKLAPLSVWNADPNAVQGGPGAQPTGGGVPAQLVAQMDGPTFFNRLCAVMALNPPAPDDSDAMKRFATIGITPGATMSTAPADMLTAAATAARKSVAAYRDPKAQNQNGWTFNLGVGAYGTDYPLRAQVAAIGLGANLPRDAVYPTVNANADGGSRFRLTFAKDQLPPVGAFWSLTAYDAESYLVPNPAGIYSVGHLVPIAPAADGTVEITVQHADPGPDVPAGHWLPIPDSGRFSLTLRLYAPKDEVLNRKWQVPKLEQLS</sequence>
<feature type="domain" description="DUF1214" evidence="1">
    <location>
        <begin position="359"/>
        <end position="455"/>
    </location>
</feature>
<evidence type="ECO:0000259" key="1">
    <source>
        <dbReference type="Pfam" id="PF06742"/>
    </source>
</evidence>
<dbReference type="Gene3D" id="2.60.120.600">
    <property type="entry name" value="Domain of unknown function DUF1214, C-terminal domain"/>
    <property type="match status" value="1"/>
</dbReference>
<name>A0A7K1V6Y8_9NOCA</name>
<reference evidence="3 4" key="1">
    <citation type="submission" date="2019-12" db="EMBL/GenBank/DDBJ databases">
        <title>Nocardia sp. nov. ET3-3 isolated from soil.</title>
        <authorList>
            <person name="Kanchanasin P."/>
            <person name="Tanasupawat S."/>
            <person name="Yuki M."/>
            <person name="Kudo T."/>
        </authorList>
    </citation>
    <scope>NUCLEOTIDE SEQUENCE [LARGE SCALE GENOMIC DNA]</scope>
    <source>
        <strain evidence="3 4">ET3-3</strain>
    </source>
</reference>
<evidence type="ECO:0000259" key="2">
    <source>
        <dbReference type="Pfam" id="PF06863"/>
    </source>
</evidence>
<dbReference type="PANTHER" id="PTHR36509">
    <property type="entry name" value="BLL3101 PROTEIN"/>
    <property type="match status" value="1"/>
</dbReference>
<dbReference type="Gene3D" id="2.60.40.1610">
    <property type="entry name" value="Domain of unknown function DUF1254"/>
    <property type="match status" value="1"/>
</dbReference>